<dbReference type="GO" id="GO:0005096">
    <property type="term" value="F:GTPase activator activity"/>
    <property type="evidence" value="ECO:0007669"/>
    <property type="project" value="TreeGrafter"/>
</dbReference>
<dbReference type="Proteomes" id="UP000663881">
    <property type="component" value="Unassembled WGS sequence"/>
</dbReference>
<reference evidence="2" key="1">
    <citation type="submission" date="2021-02" db="EMBL/GenBank/DDBJ databases">
        <authorList>
            <person name="Nowell W R."/>
        </authorList>
    </citation>
    <scope>NUCLEOTIDE SEQUENCE</scope>
</reference>
<organism evidence="2 4">
    <name type="scientific">Adineta steineri</name>
    <dbReference type="NCBI Taxonomy" id="433720"/>
    <lineage>
        <taxon>Eukaryota</taxon>
        <taxon>Metazoa</taxon>
        <taxon>Spiralia</taxon>
        <taxon>Gnathifera</taxon>
        <taxon>Rotifera</taxon>
        <taxon>Eurotatoria</taxon>
        <taxon>Bdelloidea</taxon>
        <taxon>Adinetida</taxon>
        <taxon>Adinetidae</taxon>
        <taxon>Adineta</taxon>
    </lineage>
</organism>
<evidence type="ECO:0000259" key="1">
    <source>
        <dbReference type="PROSITE" id="PS50238"/>
    </source>
</evidence>
<protein>
    <recommendedName>
        <fullName evidence="1">Rho-GAP domain-containing protein</fullName>
    </recommendedName>
</protein>
<accession>A0A815CIE4</accession>
<evidence type="ECO:0000313" key="3">
    <source>
        <dbReference type="EMBL" id="CAF4321165.1"/>
    </source>
</evidence>
<dbReference type="EMBL" id="CAJNOG010000528">
    <property type="protein sequence ID" value="CAF1284052.1"/>
    <property type="molecule type" value="Genomic_DNA"/>
</dbReference>
<dbReference type="InterPro" id="IPR000198">
    <property type="entry name" value="RhoGAP_dom"/>
</dbReference>
<proteinExistence type="predicted"/>
<dbReference type="GO" id="GO:0007264">
    <property type="term" value="P:small GTPase-mediated signal transduction"/>
    <property type="evidence" value="ECO:0007669"/>
    <property type="project" value="TreeGrafter"/>
</dbReference>
<dbReference type="GO" id="GO:2001136">
    <property type="term" value="P:negative regulation of endocytic recycling"/>
    <property type="evidence" value="ECO:0007669"/>
    <property type="project" value="TreeGrafter"/>
</dbReference>
<feature type="domain" description="Rho-GAP" evidence="1">
    <location>
        <begin position="1"/>
        <end position="71"/>
    </location>
</feature>
<dbReference type="AlphaFoldDB" id="A0A815CIE4"/>
<dbReference type="EMBL" id="CAJOAY010018471">
    <property type="protein sequence ID" value="CAF4321165.1"/>
    <property type="molecule type" value="Genomic_DNA"/>
</dbReference>
<evidence type="ECO:0000313" key="4">
    <source>
        <dbReference type="Proteomes" id="UP000663845"/>
    </source>
</evidence>
<dbReference type="Proteomes" id="UP000663845">
    <property type="component" value="Unassembled WGS sequence"/>
</dbReference>
<comment type="caution">
    <text evidence="2">The sequence shown here is derived from an EMBL/GenBank/DDBJ whole genome shotgun (WGS) entry which is preliminary data.</text>
</comment>
<evidence type="ECO:0000313" key="2">
    <source>
        <dbReference type="EMBL" id="CAF1284052.1"/>
    </source>
</evidence>
<dbReference type="PROSITE" id="PS50238">
    <property type="entry name" value="RHOGAP"/>
    <property type="match status" value="1"/>
</dbReference>
<name>A0A815CIE4_9BILA</name>
<dbReference type="PANTHER" id="PTHR45808">
    <property type="entry name" value="RHO GTPASE-ACTIVATING PROTEIN 68F"/>
    <property type="match status" value="1"/>
</dbReference>
<dbReference type="PANTHER" id="PTHR45808:SF2">
    <property type="entry name" value="RHO GTPASE-ACTIVATING PROTEIN 68F"/>
    <property type="match status" value="1"/>
</dbReference>
<dbReference type="GO" id="GO:0005737">
    <property type="term" value="C:cytoplasm"/>
    <property type="evidence" value="ECO:0007669"/>
    <property type="project" value="TreeGrafter"/>
</dbReference>
<dbReference type="InterPro" id="IPR008936">
    <property type="entry name" value="Rho_GTPase_activation_prot"/>
</dbReference>
<gene>
    <name evidence="2" type="ORF">JYZ213_LOCUS31398</name>
    <name evidence="3" type="ORF">OKA104_LOCUS47257</name>
</gene>
<dbReference type="Gene3D" id="1.10.555.10">
    <property type="entry name" value="Rho GTPase activation protein"/>
    <property type="match status" value="1"/>
</dbReference>
<dbReference type="SUPFAM" id="SSF48350">
    <property type="entry name" value="GTPase activation domain, GAP"/>
    <property type="match status" value="1"/>
</dbReference>
<sequence length="73" mass="8341">MCFHSPEMECNTLNFNVSIYSDTNLMTTTNLSLVFGPILAWSDDAQMNTLVNITLINTFTEILIARYTELFLK</sequence>